<dbReference type="AlphaFoldDB" id="A0A364NZ68"/>
<evidence type="ECO:0000313" key="2">
    <source>
        <dbReference type="Proteomes" id="UP000251075"/>
    </source>
</evidence>
<dbReference type="Proteomes" id="UP000251075">
    <property type="component" value="Unassembled WGS sequence"/>
</dbReference>
<dbReference type="SUPFAM" id="SSF53474">
    <property type="entry name" value="alpha/beta-Hydrolases"/>
    <property type="match status" value="1"/>
</dbReference>
<comment type="caution">
    <text evidence="1">The sequence shown here is derived from an EMBL/GenBank/DDBJ whole genome shotgun (WGS) entry which is preliminary data.</text>
</comment>
<organism evidence="1 2">
    <name type="scientific">Paramagnetospirillum kuznetsovii</name>
    <dbReference type="NCBI Taxonomy" id="2053833"/>
    <lineage>
        <taxon>Bacteria</taxon>
        <taxon>Pseudomonadati</taxon>
        <taxon>Pseudomonadota</taxon>
        <taxon>Alphaproteobacteria</taxon>
        <taxon>Rhodospirillales</taxon>
        <taxon>Magnetospirillaceae</taxon>
        <taxon>Paramagnetospirillum</taxon>
    </lineage>
</organism>
<evidence type="ECO:0000313" key="1">
    <source>
        <dbReference type="EMBL" id="RAU22217.1"/>
    </source>
</evidence>
<protein>
    <submittedName>
        <fullName evidence="1">Uncharacterized protein</fullName>
    </submittedName>
</protein>
<reference evidence="1 2" key="1">
    <citation type="submission" date="2017-11" db="EMBL/GenBank/DDBJ databases">
        <title>Draft genome sequence of magnetotactic bacterium Magnetospirillum kuznetsovii LBB-42.</title>
        <authorList>
            <person name="Grouzdev D.S."/>
            <person name="Rysina M.S."/>
            <person name="Baslerov R.V."/>
            <person name="Koziaeva V."/>
        </authorList>
    </citation>
    <scope>NUCLEOTIDE SEQUENCE [LARGE SCALE GENOMIC DNA]</scope>
    <source>
        <strain evidence="1 2">LBB-42</strain>
    </source>
</reference>
<keyword evidence="2" id="KW-1185">Reference proteome</keyword>
<gene>
    <name evidence="1" type="ORF">CU669_08790</name>
</gene>
<dbReference type="EMBL" id="PGTO01000005">
    <property type="protein sequence ID" value="RAU22217.1"/>
    <property type="molecule type" value="Genomic_DNA"/>
</dbReference>
<proteinExistence type="predicted"/>
<dbReference type="InterPro" id="IPR029058">
    <property type="entry name" value="AB_hydrolase_fold"/>
</dbReference>
<accession>A0A364NZ68</accession>
<dbReference type="Gene3D" id="3.40.50.1820">
    <property type="entry name" value="alpha/beta hydrolase"/>
    <property type="match status" value="1"/>
</dbReference>
<sequence>MRRWWAYFTSTAFKINAVLLLPGTSGDRNAMNDLIGSGNAFDPAKHFIITPDPLKTPSSATALRDFKAGFC</sequence>
<name>A0A364NZ68_9PROT</name>